<dbReference type="CDD" id="cd01434">
    <property type="entry name" value="EFG_mtEFG1_IV"/>
    <property type="match status" value="1"/>
</dbReference>
<dbReference type="GO" id="GO:0003924">
    <property type="term" value="F:GTPase activity"/>
    <property type="evidence" value="ECO:0007669"/>
    <property type="project" value="InterPro"/>
</dbReference>
<evidence type="ECO:0000313" key="5">
    <source>
        <dbReference type="Proteomes" id="UP000326702"/>
    </source>
</evidence>
<protein>
    <submittedName>
        <fullName evidence="4">Elongation factor G-like protein</fullName>
    </submittedName>
</protein>
<keyword evidence="4" id="KW-0648">Protein biosynthesis</keyword>
<dbReference type="InterPro" id="IPR020568">
    <property type="entry name" value="Ribosomal_Su5_D2-typ_SF"/>
</dbReference>
<dbReference type="InterPro" id="IPR005225">
    <property type="entry name" value="Small_GTP-bd"/>
</dbReference>
<dbReference type="CDD" id="cd03713">
    <property type="entry name" value="EFG_mtEFG_C"/>
    <property type="match status" value="1"/>
</dbReference>
<name>A0A5P9Q8J4_9MICO</name>
<dbReference type="InterPro" id="IPR035647">
    <property type="entry name" value="EFG_III/V"/>
</dbReference>
<dbReference type="RefSeq" id="WP_153021818.1">
    <property type="nucleotide sequence ID" value="NZ_BAABIH010000013.1"/>
</dbReference>
<dbReference type="Proteomes" id="UP000326702">
    <property type="component" value="Chromosome"/>
</dbReference>
<dbReference type="GO" id="GO:0032790">
    <property type="term" value="P:ribosome disassembly"/>
    <property type="evidence" value="ECO:0007669"/>
    <property type="project" value="TreeGrafter"/>
</dbReference>
<proteinExistence type="predicted"/>
<dbReference type="InterPro" id="IPR005517">
    <property type="entry name" value="Transl_elong_EFG/EF2_IV"/>
</dbReference>
<gene>
    <name evidence="4" type="ORF">KDY119_00222</name>
</gene>
<dbReference type="Pfam" id="PF22042">
    <property type="entry name" value="EF-G_D2"/>
    <property type="match status" value="1"/>
</dbReference>
<dbReference type="InterPro" id="IPR014721">
    <property type="entry name" value="Ribsml_uS5_D2-typ_fold_subgr"/>
</dbReference>
<dbReference type="Pfam" id="PF00009">
    <property type="entry name" value="GTP_EFTU"/>
    <property type="match status" value="1"/>
</dbReference>
<keyword evidence="1" id="KW-0547">Nucleotide-binding</keyword>
<dbReference type="PRINTS" id="PR00315">
    <property type="entry name" value="ELONGATNFCT"/>
</dbReference>
<evidence type="ECO:0000256" key="2">
    <source>
        <dbReference type="ARBA" id="ARBA00023134"/>
    </source>
</evidence>
<dbReference type="Pfam" id="PF03764">
    <property type="entry name" value="EFG_IV"/>
    <property type="match status" value="1"/>
</dbReference>
<dbReference type="InterPro" id="IPR027417">
    <property type="entry name" value="P-loop_NTPase"/>
</dbReference>
<dbReference type="SUPFAM" id="SSF54980">
    <property type="entry name" value="EF-G C-terminal domain-like"/>
    <property type="match status" value="2"/>
</dbReference>
<dbReference type="GO" id="GO:0005525">
    <property type="term" value="F:GTP binding"/>
    <property type="evidence" value="ECO:0007669"/>
    <property type="project" value="UniProtKB-KW"/>
</dbReference>
<feature type="domain" description="Tr-type G" evidence="3">
    <location>
        <begin position="20"/>
        <end position="301"/>
    </location>
</feature>
<keyword evidence="4" id="KW-0251">Elongation factor</keyword>
<dbReference type="OrthoDB" id="9801472at2"/>
<sequence>MSSASTQTQETAAGGAPPGSFVRVVALVGHGGAGKTTLAEALLHVTGAIPRPGRVEDGSTVTDTEPEEIARGMSLTLGVAHTTWTGPDGAPRTLTLLDAPGHPDFAGQVDTALAVADVAAVVVSAADGVQAGTRAAWAAAREAGVPRVVVVTQEDKARADFQAVLADLRTSLGADGDELVPLELPVGEEAAFHGIADVLTEAGYAYDDDGHHHDEPLTDAVAAREHALHVEVTEDIVSHDDAQLEAYLGGDEPDAGELERTLAHEVAAGAAFPVLVASGLTRTGVDRVADLLWELAPPAAERDRTVLLGDEPVAVAADPGGEALAHVFRTVADPFVGQVSLFRVLSGTVRSGGRLTNASTGATERLHGLFRVQGKDHHPVDTVVAGEVGAVAKLVGTPSGTLLWARPAGATGARPVAPPARQPAYGLSLVPVSQSDDDRMSTALARLVAEDPTLLVERVAAPGGDATVLRGLGDTHLAVALERLDRVFGVHVTTGPVPVAYRETLARRAQAEGKVKKQSGGHGQFAVVDLRAEPLPRGAGFELVDKVVGGAIPRSYLPAVEKGLHDALAAGGPHGYPVVDVRVEVYDGKAHSVDSSEMAFRTAAAAGLREALADAGTVVLEPVSRVVVTVPSEVQGAVLTDLSGRRGHVAATEGPDDAGRVSVVASVPEAELARYVLDLRSLTAGQAELTIEPERYDVAPRH</sequence>
<keyword evidence="5" id="KW-1185">Reference proteome</keyword>
<dbReference type="NCBIfam" id="NF009381">
    <property type="entry name" value="PRK12740.1-5"/>
    <property type="match status" value="1"/>
</dbReference>
<dbReference type="PANTHER" id="PTHR43261">
    <property type="entry name" value="TRANSLATION ELONGATION FACTOR G-RELATED"/>
    <property type="match status" value="1"/>
</dbReference>
<dbReference type="SMART" id="SM00838">
    <property type="entry name" value="EFG_C"/>
    <property type="match status" value="1"/>
</dbReference>
<dbReference type="FunFam" id="3.30.70.240:FF:000001">
    <property type="entry name" value="Elongation factor G"/>
    <property type="match status" value="1"/>
</dbReference>
<accession>A0A5P9Q8J4</accession>
<dbReference type="SUPFAM" id="SSF52540">
    <property type="entry name" value="P-loop containing nucleoside triphosphate hydrolases"/>
    <property type="match status" value="1"/>
</dbReference>
<dbReference type="Pfam" id="PF14492">
    <property type="entry name" value="EFG_III"/>
    <property type="match status" value="1"/>
</dbReference>
<dbReference type="InterPro" id="IPR035649">
    <property type="entry name" value="EFG_V"/>
</dbReference>
<dbReference type="AlphaFoldDB" id="A0A5P9Q8J4"/>
<dbReference type="PANTHER" id="PTHR43261:SF6">
    <property type="entry name" value="ELONGATION FACTOR G-LIKE PROTEIN"/>
    <property type="match status" value="1"/>
</dbReference>
<dbReference type="Gene3D" id="3.40.50.300">
    <property type="entry name" value="P-loop containing nucleotide triphosphate hydrolases"/>
    <property type="match status" value="1"/>
</dbReference>
<dbReference type="SMART" id="SM00889">
    <property type="entry name" value="EFG_IV"/>
    <property type="match status" value="1"/>
</dbReference>
<dbReference type="SUPFAM" id="SSF50447">
    <property type="entry name" value="Translation proteins"/>
    <property type="match status" value="1"/>
</dbReference>
<dbReference type="InterPro" id="IPR000640">
    <property type="entry name" value="EFG_V-like"/>
</dbReference>
<dbReference type="Gene3D" id="3.30.70.240">
    <property type="match status" value="1"/>
</dbReference>
<dbReference type="InterPro" id="IPR009000">
    <property type="entry name" value="Transl_B-barrel_sf"/>
</dbReference>
<dbReference type="Pfam" id="PF00679">
    <property type="entry name" value="EFG_C"/>
    <property type="match status" value="1"/>
</dbReference>
<dbReference type="InterPro" id="IPR053905">
    <property type="entry name" value="EF-G-like_DII"/>
</dbReference>
<reference evidence="4 5" key="1">
    <citation type="submission" date="2019-10" db="EMBL/GenBank/DDBJ databases">
        <title>Genome sequence of Luteimicrobium xylanilyticum HY-24.</title>
        <authorList>
            <person name="Kim D.Y."/>
            <person name="Park H.-Y."/>
        </authorList>
    </citation>
    <scope>NUCLEOTIDE SEQUENCE [LARGE SCALE GENOMIC DNA]</scope>
    <source>
        <strain evidence="4 5">HY-24</strain>
    </source>
</reference>
<dbReference type="SUPFAM" id="SSF54211">
    <property type="entry name" value="Ribosomal protein S5 domain 2-like"/>
    <property type="match status" value="1"/>
</dbReference>
<dbReference type="EMBL" id="CP045529">
    <property type="protein sequence ID" value="QFU96735.1"/>
    <property type="molecule type" value="Genomic_DNA"/>
</dbReference>
<dbReference type="Gene3D" id="2.40.30.10">
    <property type="entry name" value="Translation factors"/>
    <property type="match status" value="1"/>
</dbReference>
<evidence type="ECO:0000256" key="1">
    <source>
        <dbReference type="ARBA" id="ARBA00022741"/>
    </source>
</evidence>
<evidence type="ECO:0000313" key="4">
    <source>
        <dbReference type="EMBL" id="QFU96735.1"/>
    </source>
</evidence>
<dbReference type="InterPro" id="IPR047872">
    <property type="entry name" value="EFG_IV"/>
</dbReference>
<dbReference type="NCBIfam" id="TIGR00231">
    <property type="entry name" value="small_GTP"/>
    <property type="match status" value="1"/>
</dbReference>
<dbReference type="PROSITE" id="PS51722">
    <property type="entry name" value="G_TR_2"/>
    <property type="match status" value="1"/>
</dbReference>
<dbReference type="KEGG" id="lxl:KDY119_00222"/>
<dbReference type="InterPro" id="IPR041095">
    <property type="entry name" value="EFG_II"/>
</dbReference>
<evidence type="ECO:0000259" key="3">
    <source>
        <dbReference type="PROSITE" id="PS51722"/>
    </source>
</evidence>
<dbReference type="Gene3D" id="3.30.70.870">
    <property type="entry name" value="Elongation Factor G (Translational Gtpase), domain 3"/>
    <property type="match status" value="1"/>
</dbReference>
<organism evidence="4 5">
    <name type="scientific">Luteimicrobium xylanilyticum</name>
    <dbReference type="NCBI Taxonomy" id="1133546"/>
    <lineage>
        <taxon>Bacteria</taxon>
        <taxon>Bacillati</taxon>
        <taxon>Actinomycetota</taxon>
        <taxon>Actinomycetes</taxon>
        <taxon>Micrococcales</taxon>
        <taxon>Luteimicrobium</taxon>
    </lineage>
</organism>
<dbReference type="InterPro" id="IPR000795">
    <property type="entry name" value="T_Tr_GTP-bd_dom"/>
</dbReference>
<dbReference type="Gene3D" id="3.30.230.10">
    <property type="match status" value="1"/>
</dbReference>
<keyword evidence="2" id="KW-0342">GTP-binding</keyword>
<dbReference type="GO" id="GO:0003746">
    <property type="term" value="F:translation elongation factor activity"/>
    <property type="evidence" value="ECO:0007669"/>
    <property type="project" value="UniProtKB-KW"/>
</dbReference>